<dbReference type="EMBL" id="JAENIO010000018">
    <property type="protein sequence ID" value="MBK1834113.1"/>
    <property type="molecule type" value="Genomic_DNA"/>
</dbReference>
<organism evidence="1 2">
    <name type="scientific">Roseibacillus ishigakijimensis</name>
    <dbReference type="NCBI Taxonomy" id="454146"/>
    <lineage>
        <taxon>Bacteria</taxon>
        <taxon>Pseudomonadati</taxon>
        <taxon>Verrucomicrobiota</taxon>
        <taxon>Verrucomicrobiia</taxon>
        <taxon>Verrucomicrobiales</taxon>
        <taxon>Verrucomicrobiaceae</taxon>
        <taxon>Roseibacillus</taxon>
    </lineage>
</organism>
<dbReference type="AlphaFoldDB" id="A0A934RNK6"/>
<sequence>MIALEQSPVQSDPRIVGGTLVFRGTRVSAQTLLDYLDSGEGLESFLEDFPSVEKASALLFLKIAREDCHS</sequence>
<dbReference type="RefSeq" id="WP_200391547.1">
    <property type="nucleotide sequence ID" value="NZ_JAENIO010000018.1"/>
</dbReference>
<keyword evidence="2" id="KW-1185">Reference proteome</keyword>
<proteinExistence type="predicted"/>
<dbReference type="InterPro" id="IPR007367">
    <property type="entry name" value="DUF433"/>
</dbReference>
<reference evidence="1" key="1">
    <citation type="submission" date="2021-01" db="EMBL/GenBank/DDBJ databases">
        <title>Modified the classification status of verrucomicrobia.</title>
        <authorList>
            <person name="Feng X."/>
        </authorList>
    </citation>
    <scope>NUCLEOTIDE SEQUENCE</scope>
    <source>
        <strain evidence="1">KCTC 12986</strain>
    </source>
</reference>
<evidence type="ECO:0000313" key="1">
    <source>
        <dbReference type="EMBL" id="MBK1834113.1"/>
    </source>
</evidence>
<protein>
    <submittedName>
        <fullName evidence="1">DUF433 domain-containing protein</fullName>
    </submittedName>
</protein>
<dbReference type="InterPro" id="IPR036388">
    <property type="entry name" value="WH-like_DNA-bd_sf"/>
</dbReference>
<dbReference type="Pfam" id="PF04255">
    <property type="entry name" value="DUF433"/>
    <property type="match status" value="1"/>
</dbReference>
<evidence type="ECO:0000313" key="2">
    <source>
        <dbReference type="Proteomes" id="UP000604083"/>
    </source>
</evidence>
<dbReference type="Gene3D" id="1.10.10.10">
    <property type="entry name" value="Winged helix-like DNA-binding domain superfamily/Winged helix DNA-binding domain"/>
    <property type="match status" value="1"/>
</dbReference>
<accession>A0A934RNK6</accession>
<comment type="caution">
    <text evidence="1">The sequence shown here is derived from an EMBL/GenBank/DDBJ whole genome shotgun (WGS) entry which is preliminary data.</text>
</comment>
<name>A0A934RNK6_9BACT</name>
<dbReference type="InterPro" id="IPR009057">
    <property type="entry name" value="Homeodomain-like_sf"/>
</dbReference>
<gene>
    <name evidence="1" type="ORF">JIN78_08575</name>
</gene>
<dbReference type="SUPFAM" id="SSF46689">
    <property type="entry name" value="Homeodomain-like"/>
    <property type="match status" value="1"/>
</dbReference>
<dbReference type="Proteomes" id="UP000604083">
    <property type="component" value="Unassembled WGS sequence"/>
</dbReference>